<sequence length="23" mass="2545">MDGPVAHPVDAVRAAERERIAQR</sequence>
<name>A0A6J4P8A8_9ACTN</name>
<evidence type="ECO:0000256" key="1">
    <source>
        <dbReference type="SAM" id="MobiDB-lite"/>
    </source>
</evidence>
<feature type="compositionally biased region" description="Basic and acidic residues" evidence="1">
    <location>
        <begin position="13"/>
        <end position="23"/>
    </location>
</feature>
<dbReference type="EMBL" id="CADCUY010000207">
    <property type="protein sequence ID" value="CAA9403086.1"/>
    <property type="molecule type" value="Genomic_DNA"/>
</dbReference>
<evidence type="ECO:0000313" key="2">
    <source>
        <dbReference type="EMBL" id="CAA9403086.1"/>
    </source>
</evidence>
<organism evidence="2">
    <name type="scientific">uncultured Quadrisphaera sp</name>
    <dbReference type="NCBI Taxonomy" id="904978"/>
    <lineage>
        <taxon>Bacteria</taxon>
        <taxon>Bacillati</taxon>
        <taxon>Actinomycetota</taxon>
        <taxon>Actinomycetes</taxon>
        <taxon>Kineosporiales</taxon>
        <taxon>Kineosporiaceae</taxon>
        <taxon>Quadrisphaera</taxon>
        <taxon>environmental samples</taxon>
    </lineage>
</organism>
<feature type="region of interest" description="Disordered" evidence="1">
    <location>
        <begin position="1"/>
        <end position="23"/>
    </location>
</feature>
<proteinExistence type="predicted"/>
<feature type="non-terminal residue" evidence="2">
    <location>
        <position position="23"/>
    </location>
</feature>
<protein>
    <submittedName>
        <fullName evidence="2">Uncharacterized protein</fullName>
    </submittedName>
</protein>
<accession>A0A6J4P8A8</accession>
<gene>
    <name evidence="2" type="ORF">AVDCRST_MAG35-1014</name>
</gene>
<reference evidence="2" key="1">
    <citation type="submission" date="2020-02" db="EMBL/GenBank/DDBJ databases">
        <authorList>
            <person name="Meier V. D."/>
        </authorList>
    </citation>
    <scope>NUCLEOTIDE SEQUENCE</scope>
    <source>
        <strain evidence="2">AVDCRST_MAG35</strain>
    </source>
</reference>
<dbReference type="AlphaFoldDB" id="A0A6J4P8A8"/>